<organism evidence="1 2">
    <name type="scientific">Trichonephila clavata</name>
    <name type="common">Joro spider</name>
    <name type="synonym">Nephila clavata</name>
    <dbReference type="NCBI Taxonomy" id="2740835"/>
    <lineage>
        <taxon>Eukaryota</taxon>
        <taxon>Metazoa</taxon>
        <taxon>Ecdysozoa</taxon>
        <taxon>Arthropoda</taxon>
        <taxon>Chelicerata</taxon>
        <taxon>Arachnida</taxon>
        <taxon>Araneae</taxon>
        <taxon>Araneomorphae</taxon>
        <taxon>Entelegynae</taxon>
        <taxon>Araneoidea</taxon>
        <taxon>Nephilidae</taxon>
        <taxon>Trichonephila</taxon>
    </lineage>
</organism>
<dbReference type="EMBL" id="BMAO01030767">
    <property type="protein sequence ID" value="GFQ70182.1"/>
    <property type="molecule type" value="Genomic_DNA"/>
</dbReference>
<evidence type="ECO:0000313" key="2">
    <source>
        <dbReference type="Proteomes" id="UP000887116"/>
    </source>
</evidence>
<gene>
    <name evidence="1" type="ORF">TNCT_90451</name>
</gene>
<dbReference type="AlphaFoldDB" id="A0A8X6F4W2"/>
<name>A0A8X6F4W2_TRICU</name>
<proteinExistence type="predicted"/>
<sequence>MKRLSIFSPENNGWTMENNQFHFNWFDGDQLLAFVSESLRDESEENTKNADHDIEDIQYQHWMDDELSNFKDADDNEV</sequence>
<dbReference type="OrthoDB" id="6430887at2759"/>
<reference evidence="1" key="1">
    <citation type="submission" date="2020-07" db="EMBL/GenBank/DDBJ databases">
        <title>Multicomponent nature underlies the extraordinary mechanical properties of spider dragline silk.</title>
        <authorList>
            <person name="Kono N."/>
            <person name="Nakamura H."/>
            <person name="Mori M."/>
            <person name="Yoshida Y."/>
            <person name="Ohtoshi R."/>
            <person name="Malay A.D."/>
            <person name="Moran D.A.P."/>
            <person name="Tomita M."/>
            <person name="Numata K."/>
            <person name="Arakawa K."/>
        </authorList>
    </citation>
    <scope>NUCLEOTIDE SEQUENCE</scope>
</reference>
<dbReference type="Proteomes" id="UP000887116">
    <property type="component" value="Unassembled WGS sequence"/>
</dbReference>
<keyword evidence="2" id="KW-1185">Reference proteome</keyword>
<accession>A0A8X6F4W2</accession>
<protein>
    <submittedName>
        <fullName evidence="1">Uncharacterized protein</fullName>
    </submittedName>
</protein>
<comment type="caution">
    <text evidence="1">The sequence shown here is derived from an EMBL/GenBank/DDBJ whole genome shotgun (WGS) entry which is preliminary data.</text>
</comment>
<evidence type="ECO:0000313" key="1">
    <source>
        <dbReference type="EMBL" id="GFQ70182.1"/>
    </source>
</evidence>